<reference evidence="2" key="1">
    <citation type="submission" date="2017-06" db="EMBL/GenBank/DDBJ databases">
        <title>Herbaspirillum phytohormonus sp. nov., isolated from the root nodule of Robinia pseudoacacia in lead-zinc mine.</title>
        <authorList>
            <person name="Fan M."/>
            <person name="Lin Y."/>
        </authorList>
    </citation>
    <scope>NUCLEOTIDE SEQUENCE [LARGE SCALE GENOMIC DNA]</scope>
    <source>
        <strain evidence="2">SC-089</strain>
    </source>
</reference>
<evidence type="ECO:0000313" key="2">
    <source>
        <dbReference type="Proteomes" id="UP000214603"/>
    </source>
</evidence>
<dbReference type="EMBL" id="NJIH01000020">
    <property type="protein sequence ID" value="OWT53571.1"/>
    <property type="molecule type" value="Genomic_DNA"/>
</dbReference>
<accession>A0A225M1Z6</accession>
<organism evidence="1 2">
    <name type="scientific">Candidimonas nitroreducens</name>
    <dbReference type="NCBI Taxonomy" id="683354"/>
    <lineage>
        <taxon>Bacteria</taxon>
        <taxon>Pseudomonadati</taxon>
        <taxon>Pseudomonadota</taxon>
        <taxon>Betaproteobacteria</taxon>
        <taxon>Burkholderiales</taxon>
        <taxon>Alcaligenaceae</taxon>
        <taxon>Candidimonas</taxon>
    </lineage>
</organism>
<comment type="caution">
    <text evidence="1">The sequence shown here is derived from an EMBL/GenBank/DDBJ whole genome shotgun (WGS) entry which is preliminary data.</text>
</comment>
<dbReference type="AlphaFoldDB" id="A0A225M1Z6"/>
<name>A0A225M1Z6_9BURK</name>
<evidence type="ECO:0000313" key="1">
    <source>
        <dbReference type="EMBL" id="OWT53571.1"/>
    </source>
</evidence>
<protein>
    <submittedName>
        <fullName evidence="1">Uncharacterized protein</fullName>
    </submittedName>
</protein>
<dbReference type="RefSeq" id="WP_088606006.1">
    <property type="nucleotide sequence ID" value="NZ_NJIH01000020.1"/>
</dbReference>
<gene>
    <name evidence="1" type="ORF">CEY11_24220</name>
</gene>
<keyword evidence="2" id="KW-1185">Reference proteome</keyword>
<dbReference type="Proteomes" id="UP000214603">
    <property type="component" value="Unassembled WGS sequence"/>
</dbReference>
<proteinExistence type="predicted"/>
<sequence>MTRPDSRASVAPDAATISSMAEGVLGYAILPERAAQLAQELGPLCEAVASAAASMESPLEFDDEPAAFLSMLEEHAP</sequence>